<accession>A0A926IA71</accession>
<dbReference type="InterPro" id="IPR019271">
    <property type="entry name" value="DUF2284_metal-binding"/>
</dbReference>
<comment type="caution">
    <text evidence="1">The sequence shown here is derived from an EMBL/GenBank/DDBJ whole genome shotgun (WGS) entry which is preliminary data.</text>
</comment>
<proteinExistence type="predicted"/>
<dbReference type="EMBL" id="JACRTA010000003">
    <property type="protein sequence ID" value="MBC8568845.1"/>
    <property type="molecule type" value="Genomic_DNA"/>
</dbReference>
<sequence>MKKYFNFLYDAGVFRAEKIEARSIVTAPWTNYKCRYGCDFYGKSCCCPPYTPTWQETQEIIDCYEYGILFNTRNDCDAAITPLAVELTRVAFLDGYYKAIAFGSGPCLICKECSVEYCRFPKKTVPSMEGCGIDVFSTARNNGFKVEPVKERADQHNYFGLVLLE</sequence>
<protein>
    <submittedName>
        <fullName evidence="1">DUF2284 domain-containing protein</fullName>
    </submittedName>
</protein>
<gene>
    <name evidence="1" type="ORF">H8692_08750</name>
</gene>
<keyword evidence="2" id="KW-1185">Reference proteome</keyword>
<dbReference type="Pfam" id="PF10050">
    <property type="entry name" value="DUF2284"/>
    <property type="match status" value="1"/>
</dbReference>
<dbReference type="AlphaFoldDB" id="A0A926IA71"/>
<name>A0A926IA71_9FIRM</name>
<evidence type="ECO:0000313" key="1">
    <source>
        <dbReference type="EMBL" id="MBC8568845.1"/>
    </source>
</evidence>
<organism evidence="1 2">
    <name type="scientific">Lentihominibacter hominis</name>
    <dbReference type="NCBI Taxonomy" id="2763645"/>
    <lineage>
        <taxon>Bacteria</taxon>
        <taxon>Bacillati</taxon>
        <taxon>Bacillota</taxon>
        <taxon>Clostridia</taxon>
        <taxon>Peptostreptococcales</taxon>
        <taxon>Anaerovoracaceae</taxon>
        <taxon>Lentihominibacter</taxon>
    </lineage>
</organism>
<dbReference type="RefSeq" id="WP_187525500.1">
    <property type="nucleotide sequence ID" value="NZ_JACRTA010000003.1"/>
</dbReference>
<dbReference type="Proteomes" id="UP000610862">
    <property type="component" value="Unassembled WGS sequence"/>
</dbReference>
<reference evidence="1" key="1">
    <citation type="submission" date="2020-08" db="EMBL/GenBank/DDBJ databases">
        <title>Genome public.</title>
        <authorList>
            <person name="Liu C."/>
            <person name="Sun Q."/>
        </authorList>
    </citation>
    <scope>NUCLEOTIDE SEQUENCE</scope>
    <source>
        <strain evidence="1">NSJ-24</strain>
    </source>
</reference>
<evidence type="ECO:0000313" key="2">
    <source>
        <dbReference type="Proteomes" id="UP000610862"/>
    </source>
</evidence>